<dbReference type="EMBL" id="QPFP01000454">
    <property type="protein sequence ID" value="TEB11112.1"/>
    <property type="molecule type" value="Genomic_DNA"/>
</dbReference>
<feature type="region of interest" description="Disordered" evidence="1">
    <location>
        <begin position="67"/>
        <end position="118"/>
    </location>
</feature>
<evidence type="ECO:0000313" key="2">
    <source>
        <dbReference type="EMBL" id="TEB11112.1"/>
    </source>
</evidence>
<dbReference type="AlphaFoldDB" id="A0A4Y7RR08"/>
<keyword evidence="3" id="KW-1185">Reference proteome</keyword>
<organism evidence="2 3">
    <name type="scientific">Coprinellus micaceus</name>
    <name type="common">Glistening ink-cap mushroom</name>
    <name type="synonym">Coprinus micaceus</name>
    <dbReference type="NCBI Taxonomy" id="71717"/>
    <lineage>
        <taxon>Eukaryota</taxon>
        <taxon>Fungi</taxon>
        <taxon>Dikarya</taxon>
        <taxon>Basidiomycota</taxon>
        <taxon>Agaricomycotina</taxon>
        <taxon>Agaricomycetes</taxon>
        <taxon>Agaricomycetidae</taxon>
        <taxon>Agaricales</taxon>
        <taxon>Agaricineae</taxon>
        <taxon>Psathyrellaceae</taxon>
        <taxon>Coprinellus</taxon>
    </lineage>
</organism>
<evidence type="ECO:0000256" key="1">
    <source>
        <dbReference type="SAM" id="MobiDB-lite"/>
    </source>
</evidence>
<feature type="region of interest" description="Disordered" evidence="1">
    <location>
        <begin position="1"/>
        <end position="50"/>
    </location>
</feature>
<proteinExistence type="predicted"/>
<evidence type="ECO:0000313" key="3">
    <source>
        <dbReference type="Proteomes" id="UP000298030"/>
    </source>
</evidence>
<protein>
    <submittedName>
        <fullName evidence="2">Uncharacterized protein</fullName>
    </submittedName>
</protein>
<sequence length="226" mass="24200">MADLLISLANSTVERTPGKDDPEASPAKDNGGFCRDLFPTPTEPNNGRLCDQHAKEVRGGLKVTPHATARARSNKASDPHLFPDLGGGRTEPYPPLGGPGHEPNGDHNRSKTSSTTREALANRRKAFAFALNSLAQDMPHVTILLMTDKGREAMENVAALARIIGVWYAGYYVSKSLLGERHCPLARDRVGAGVPSSTEPPAQAERSVAGALILWLYTKGQAIAEV</sequence>
<name>A0A4Y7RR08_COPMI</name>
<gene>
    <name evidence="2" type="ORF">FA13DRAFT_1722125</name>
</gene>
<reference evidence="2 3" key="1">
    <citation type="journal article" date="2019" name="Nat. Ecol. Evol.">
        <title>Megaphylogeny resolves global patterns of mushroom evolution.</title>
        <authorList>
            <person name="Varga T."/>
            <person name="Krizsan K."/>
            <person name="Foldi C."/>
            <person name="Dima B."/>
            <person name="Sanchez-Garcia M."/>
            <person name="Sanchez-Ramirez S."/>
            <person name="Szollosi G.J."/>
            <person name="Szarkandi J.G."/>
            <person name="Papp V."/>
            <person name="Albert L."/>
            <person name="Andreopoulos W."/>
            <person name="Angelini C."/>
            <person name="Antonin V."/>
            <person name="Barry K.W."/>
            <person name="Bougher N.L."/>
            <person name="Buchanan P."/>
            <person name="Buyck B."/>
            <person name="Bense V."/>
            <person name="Catcheside P."/>
            <person name="Chovatia M."/>
            <person name="Cooper J."/>
            <person name="Damon W."/>
            <person name="Desjardin D."/>
            <person name="Finy P."/>
            <person name="Geml J."/>
            <person name="Haridas S."/>
            <person name="Hughes K."/>
            <person name="Justo A."/>
            <person name="Karasinski D."/>
            <person name="Kautmanova I."/>
            <person name="Kiss B."/>
            <person name="Kocsube S."/>
            <person name="Kotiranta H."/>
            <person name="LaButti K.M."/>
            <person name="Lechner B.E."/>
            <person name="Liimatainen K."/>
            <person name="Lipzen A."/>
            <person name="Lukacs Z."/>
            <person name="Mihaltcheva S."/>
            <person name="Morgado L.N."/>
            <person name="Niskanen T."/>
            <person name="Noordeloos M.E."/>
            <person name="Ohm R.A."/>
            <person name="Ortiz-Santana B."/>
            <person name="Ovrebo C."/>
            <person name="Racz N."/>
            <person name="Riley R."/>
            <person name="Savchenko A."/>
            <person name="Shiryaev A."/>
            <person name="Soop K."/>
            <person name="Spirin V."/>
            <person name="Szebenyi C."/>
            <person name="Tomsovsky M."/>
            <person name="Tulloss R.E."/>
            <person name="Uehling J."/>
            <person name="Grigoriev I.V."/>
            <person name="Vagvolgyi C."/>
            <person name="Papp T."/>
            <person name="Martin F.M."/>
            <person name="Miettinen O."/>
            <person name="Hibbett D.S."/>
            <person name="Nagy L.G."/>
        </authorList>
    </citation>
    <scope>NUCLEOTIDE SEQUENCE [LARGE SCALE GENOMIC DNA]</scope>
    <source>
        <strain evidence="2 3">FP101781</strain>
    </source>
</reference>
<comment type="caution">
    <text evidence="2">The sequence shown here is derived from an EMBL/GenBank/DDBJ whole genome shotgun (WGS) entry which is preliminary data.</text>
</comment>
<dbReference type="Proteomes" id="UP000298030">
    <property type="component" value="Unassembled WGS sequence"/>
</dbReference>
<accession>A0A4Y7RR08</accession>